<keyword evidence="3" id="KW-1185">Reference proteome</keyword>
<dbReference type="RefSeq" id="WP_169529517.1">
    <property type="nucleotide sequence ID" value="NZ_JABBGH010000001.1"/>
</dbReference>
<evidence type="ECO:0000313" key="2">
    <source>
        <dbReference type="EMBL" id="NML64204.1"/>
    </source>
</evidence>
<feature type="domain" description="Cysteine-rich" evidence="1">
    <location>
        <begin position="146"/>
        <end position="230"/>
    </location>
</feature>
<organism evidence="2 3">
    <name type="scientific">Hymenobacter polaris</name>
    <dbReference type="NCBI Taxonomy" id="2682546"/>
    <lineage>
        <taxon>Bacteria</taxon>
        <taxon>Pseudomonadati</taxon>
        <taxon>Bacteroidota</taxon>
        <taxon>Cytophagia</taxon>
        <taxon>Cytophagales</taxon>
        <taxon>Hymenobacteraceae</taxon>
        <taxon>Hymenobacter</taxon>
    </lineage>
</organism>
<dbReference type="PANTHER" id="PTHR30296:SF0">
    <property type="entry name" value="LACTATE UTILIZATION PROTEIN A"/>
    <property type="match status" value="1"/>
</dbReference>
<comment type="caution">
    <text evidence="2">The sequence shown here is derived from an EMBL/GenBank/DDBJ whole genome shotgun (WGS) entry which is preliminary data.</text>
</comment>
<dbReference type="EMBL" id="JABBGH010000001">
    <property type="protein sequence ID" value="NML64204.1"/>
    <property type="molecule type" value="Genomic_DNA"/>
</dbReference>
<dbReference type="InterPro" id="IPR004017">
    <property type="entry name" value="Cys_rich_dom"/>
</dbReference>
<protein>
    <submittedName>
        <fullName evidence="2">(Fe-S)-binding protein</fullName>
    </submittedName>
</protein>
<proteinExistence type="predicted"/>
<reference evidence="2 3" key="1">
    <citation type="submission" date="2020-04" db="EMBL/GenBank/DDBJ databases">
        <title>Hymenobacter polaris sp. nov., isolated from Arctic soil.</title>
        <authorList>
            <person name="Dahal R.H."/>
        </authorList>
    </citation>
    <scope>NUCLEOTIDE SEQUENCE [LARGE SCALE GENOMIC DNA]</scope>
    <source>
        <strain evidence="2 3">RP-2-7</strain>
    </source>
</reference>
<feature type="domain" description="Cysteine-rich" evidence="1">
    <location>
        <begin position="11"/>
        <end position="97"/>
    </location>
</feature>
<accession>A0A7Y0ABC8</accession>
<dbReference type="GO" id="GO:0005829">
    <property type="term" value="C:cytosol"/>
    <property type="evidence" value="ECO:0007669"/>
    <property type="project" value="TreeGrafter"/>
</dbReference>
<name>A0A7Y0ABC8_9BACT</name>
<gene>
    <name evidence="2" type="ORF">HHL22_03200</name>
</gene>
<dbReference type="Proteomes" id="UP000559626">
    <property type="component" value="Unassembled WGS sequence"/>
</dbReference>
<sequence>MTTLPVASPQVDIFIPCFVDQLYPHTALHMVKVLEKVGCQVHYNPAQTCCGQPAYNAGYKAESRDIAAKFLTDFAAPADPRASRYVVSPSASCVGMVRNAYSHLFEGSSDAARCQGVQERTYELTEFLTDVLGLGAIPGAALTGRYTYHDSCSALRECGIREAPRRLLDAVAGLERVEMAETSTCCGFGGTFAVKFEAISVAMAQQKVEHALATGADYLISTDVSCLMHLEAYIRREKLPLKTLHIADVLASGWE</sequence>
<evidence type="ECO:0000313" key="3">
    <source>
        <dbReference type="Proteomes" id="UP000559626"/>
    </source>
</evidence>
<evidence type="ECO:0000259" key="1">
    <source>
        <dbReference type="Pfam" id="PF02754"/>
    </source>
</evidence>
<dbReference type="Pfam" id="PF02754">
    <property type="entry name" value="CCG"/>
    <property type="match status" value="2"/>
</dbReference>
<dbReference type="GO" id="GO:0016491">
    <property type="term" value="F:oxidoreductase activity"/>
    <property type="evidence" value="ECO:0007669"/>
    <property type="project" value="UniProtKB-ARBA"/>
</dbReference>
<dbReference type="PANTHER" id="PTHR30296">
    <property type="entry name" value="UNCHARACTERIZED PROTEIN YKGE"/>
    <property type="match status" value="1"/>
</dbReference>
<dbReference type="AlphaFoldDB" id="A0A7Y0ABC8"/>